<dbReference type="Pfam" id="PF05698">
    <property type="entry name" value="Trigger_C"/>
    <property type="match status" value="1"/>
</dbReference>
<dbReference type="InterPro" id="IPR037041">
    <property type="entry name" value="Trigger_fac_C_sf"/>
</dbReference>
<dbReference type="SUPFAM" id="SSF109998">
    <property type="entry name" value="Triger factor/SurA peptide-binding domain-like"/>
    <property type="match status" value="1"/>
</dbReference>
<keyword evidence="12" id="KW-0175">Coiled coil</keyword>
<evidence type="ECO:0000259" key="14">
    <source>
        <dbReference type="Pfam" id="PF00254"/>
    </source>
</evidence>
<dbReference type="GO" id="GO:0043335">
    <property type="term" value="P:protein unfolding"/>
    <property type="evidence" value="ECO:0007669"/>
    <property type="project" value="TreeGrafter"/>
</dbReference>
<dbReference type="InterPro" id="IPR027304">
    <property type="entry name" value="Trigger_fact/SurA_dom_sf"/>
</dbReference>
<evidence type="ECO:0000256" key="11">
    <source>
        <dbReference type="HAMAP-Rule" id="MF_00303"/>
    </source>
</evidence>
<dbReference type="EC" id="5.2.1.8" evidence="3 11"/>
<dbReference type="InterPro" id="IPR036611">
    <property type="entry name" value="Trigger_fac_ribosome-bd_sf"/>
</dbReference>
<comment type="subcellular location">
    <subcellularLocation>
        <location evidence="11">Cytoplasm</location>
    </subcellularLocation>
    <text evidence="11">About half TF is bound to the ribosome near the polypeptide exit tunnel while the other half is free in the cytoplasm.</text>
</comment>
<evidence type="ECO:0000256" key="1">
    <source>
        <dbReference type="ARBA" id="ARBA00000971"/>
    </source>
</evidence>
<evidence type="ECO:0000256" key="13">
    <source>
        <dbReference type="SAM" id="MobiDB-lite"/>
    </source>
</evidence>
<feature type="region of interest" description="Disordered" evidence="13">
    <location>
        <begin position="1"/>
        <end position="23"/>
    </location>
</feature>
<organism evidence="17 18">
    <name type="scientific">Microlunatus elymi</name>
    <dbReference type="NCBI Taxonomy" id="2596828"/>
    <lineage>
        <taxon>Bacteria</taxon>
        <taxon>Bacillati</taxon>
        <taxon>Actinomycetota</taxon>
        <taxon>Actinomycetes</taxon>
        <taxon>Propionibacteriales</taxon>
        <taxon>Propionibacteriaceae</taxon>
        <taxon>Microlunatus</taxon>
    </lineage>
</organism>
<dbReference type="InterPro" id="IPR005215">
    <property type="entry name" value="Trig_fac"/>
</dbReference>
<accession>A0A516PXJ2</accession>
<keyword evidence="9 11" id="KW-0131">Cell cycle</keyword>
<sequence>MSSSARTGQTQPSGASGVITVPSTVEQLSPSRVKITVEVPFAELKPNMDKAYRDLASQVQIPGFRKGKVPPRILDQRFGRGAILSEALNDAIPDLYNTAVTDNSLSPLAQPEVEVTKLEDGEVVEFTAEVDVRPDFDVPAFDTVEAQVDAIEITDEAVDERLESLRARFGSLDEVDRPVEDGDHLTIDLVARKDGEVLEDANVTDISYEVGTGRMVDGLDEAVLGLSAGDSKKFTSVLVGGPLKDEEAEIEVTVKKVQVQDLPAADDEFAQLASEFDTIAELREDLKRELIQTGRVEQANAARDAVLEAIIAQVDADVPEGVLNTEVEARKEQINNQLAQAGLTLERYLEESDEEEDDDEDAPKDVESFWADTEKRAADALKAQMILDKVADDREIGVEQDELTQFIVRRAQATGVTPDQEVQHMLEHNHVSEYMGEIRRSKVLDLMMSAAKVTDSNGEPVELANLQADGSIADPAQAAAEADAEVSEDEESAEVIEESAEEADAKA</sequence>
<dbReference type="NCBIfam" id="TIGR00115">
    <property type="entry name" value="tig"/>
    <property type="match status" value="1"/>
</dbReference>
<evidence type="ECO:0000256" key="2">
    <source>
        <dbReference type="ARBA" id="ARBA00005464"/>
    </source>
</evidence>
<dbReference type="Gene3D" id="3.10.50.40">
    <property type="match status" value="1"/>
</dbReference>
<dbReference type="SUPFAM" id="SSF54534">
    <property type="entry name" value="FKBP-like"/>
    <property type="match status" value="1"/>
</dbReference>
<evidence type="ECO:0000313" key="17">
    <source>
        <dbReference type="EMBL" id="QDP95895.1"/>
    </source>
</evidence>
<protein>
    <recommendedName>
        <fullName evidence="4 11">Trigger factor</fullName>
        <shortName evidence="11">TF</shortName>
        <ecNumber evidence="3 11">5.2.1.8</ecNumber>
    </recommendedName>
    <alternativeName>
        <fullName evidence="10 11">PPIase</fullName>
    </alternativeName>
</protein>
<evidence type="ECO:0000256" key="12">
    <source>
        <dbReference type="SAM" id="Coils"/>
    </source>
</evidence>
<feature type="compositionally biased region" description="Acidic residues" evidence="13">
    <location>
        <begin position="482"/>
        <end position="507"/>
    </location>
</feature>
<evidence type="ECO:0000256" key="5">
    <source>
        <dbReference type="ARBA" id="ARBA00022618"/>
    </source>
</evidence>
<dbReference type="InterPro" id="IPR008880">
    <property type="entry name" value="Trigger_fac_C"/>
</dbReference>
<dbReference type="KEGG" id="mik:FOE78_08280"/>
<dbReference type="Proteomes" id="UP000319263">
    <property type="component" value="Chromosome"/>
</dbReference>
<dbReference type="Gene3D" id="1.10.3120.10">
    <property type="entry name" value="Trigger factor, C-terminal domain"/>
    <property type="match status" value="1"/>
</dbReference>
<keyword evidence="11" id="KW-0963">Cytoplasm</keyword>
<feature type="region of interest" description="Disordered" evidence="13">
    <location>
        <begin position="474"/>
        <end position="507"/>
    </location>
</feature>
<evidence type="ECO:0000259" key="15">
    <source>
        <dbReference type="Pfam" id="PF05697"/>
    </source>
</evidence>
<evidence type="ECO:0000256" key="10">
    <source>
        <dbReference type="ARBA" id="ARBA00029986"/>
    </source>
</evidence>
<dbReference type="PANTHER" id="PTHR30560:SF3">
    <property type="entry name" value="TRIGGER FACTOR-LIKE PROTEIN TIG, CHLOROPLASTIC"/>
    <property type="match status" value="1"/>
</dbReference>
<evidence type="ECO:0000256" key="9">
    <source>
        <dbReference type="ARBA" id="ARBA00023306"/>
    </source>
</evidence>
<feature type="compositionally biased region" description="Polar residues" evidence="13">
    <location>
        <begin position="1"/>
        <end position="14"/>
    </location>
</feature>
<comment type="domain">
    <text evidence="11">Consists of 3 domains; the N-terminus binds the ribosome, the middle domain has PPIase activity, while the C-terminus has intrinsic chaperone activity on its own.</text>
</comment>
<comment type="function">
    <text evidence="11">Involved in protein export. Acts as a chaperone by maintaining the newly synthesized protein in an open conformation. Functions as a peptidyl-prolyl cis-trans isomerase.</text>
</comment>
<dbReference type="InterPro" id="IPR046357">
    <property type="entry name" value="PPIase_dom_sf"/>
</dbReference>
<dbReference type="HAMAP" id="MF_00303">
    <property type="entry name" value="Trigger_factor_Tig"/>
    <property type="match status" value="1"/>
</dbReference>
<comment type="similarity">
    <text evidence="2 11">Belongs to the FKBP-type PPIase family. Tig subfamily.</text>
</comment>
<feature type="domain" description="Trigger factor ribosome-binding bacterial" evidence="15">
    <location>
        <begin position="23"/>
        <end position="165"/>
    </location>
</feature>
<dbReference type="GO" id="GO:0015031">
    <property type="term" value="P:protein transport"/>
    <property type="evidence" value="ECO:0007669"/>
    <property type="project" value="UniProtKB-UniRule"/>
</dbReference>
<keyword evidence="5 11" id="KW-0132">Cell division</keyword>
<dbReference type="GO" id="GO:0043022">
    <property type="term" value="F:ribosome binding"/>
    <property type="evidence" value="ECO:0007669"/>
    <property type="project" value="TreeGrafter"/>
</dbReference>
<evidence type="ECO:0000256" key="8">
    <source>
        <dbReference type="ARBA" id="ARBA00023235"/>
    </source>
</evidence>
<reference evidence="17 18" key="1">
    <citation type="submission" date="2019-07" db="EMBL/GenBank/DDBJ databases">
        <title>Microlunatus dokdonensis sp. nov. isolated from the rhizospheric soil of the wild plant Elymus tsukushiensis.</title>
        <authorList>
            <person name="Ghim S.-Y."/>
            <person name="Hwang Y.-J."/>
            <person name="Son J.-S."/>
            <person name="Shin J.-H."/>
        </authorList>
    </citation>
    <scope>NUCLEOTIDE SEQUENCE [LARGE SCALE GENOMIC DNA]</scope>
    <source>
        <strain evidence="17 18">KUDC0627</strain>
    </source>
</reference>
<dbReference type="Gene3D" id="3.30.70.1050">
    <property type="entry name" value="Trigger factor ribosome-binding domain"/>
    <property type="match status" value="1"/>
</dbReference>
<keyword evidence="6 11" id="KW-0697">Rotamase</keyword>
<dbReference type="PANTHER" id="PTHR30560">
    <property type="entry name" value="TRIGGER FACTOR CHAPERONE AND PEPTIDYL-PROLYL CIS/TRANS ISOMERASE"/>
    <property type="match status" value="1"/>
</dbReference>
<dbReference type="SUPFAM" id="SSF102735">
    <property type="entry name" value="Trigger factor ribosome-binding domain"/>
    <property type="match status" value="1"/>
</dbReference>
<feature type="domain" description="Trigger factor C-terminal" evidence="16">
    <location>
        <begin position="278"/>
        <end position="447"/>
    </location>
</feature>
<keyword evidence="18" id="KW-1185">Reference proteome</keyword>
<name>A0A516PXJ2_9ACTN</name>
<feature type="coiled-coil region" evidence="12">
    <location>
        <begin position="331"/>
        <end position="358"/>
    </location>
</feature>
<keyword evidence="8 11" id="KW-0413">Isomerase</keyword>
<keyword evidence="7 11" id="KW-0143">Chaperone</keyword>
<dbReference type="Pfam" id="PF00254">
    <property type="entry name" value="FKBP_C"/>
    <property type="match status" value="1"/>
</dbReference>
<dbReference type="InterPro" id="IPR001179">
    <property type="entry name" value="PPIase_FKBP_dom"/>
</dbReference>
<evidence type="ECO:0000256" key="6">
    <source>
        <dbReference type="ARBA" id="ARBA00023110"/>
    </source>
</evidence>
<evidence type="ECO:0000259" key="16">
    <source>
        <dbReference type="Pfam" id="PF05698"/>
    </source>
</evidence>
<evidence type="ECO:0000313" key="18">
    <source>
        <dbReference type="Proteomes" id="UP000319263"/>
    </source>
</evidence>
<dbReference type="InterPro" id="IPR008881">
    <property type="entry name" value="Trigger_fac_ribosome-bd_bac"/>
</dbReference>
<evidence type="ECO:0000256" key="3">
    <source>
        <dbReference type="ARBA" id="ARBA00013194"/>
    </source>
</evidence>
<dbReference type="OrthoDB" id="9767721at2"/>
<dbReference type="GO" id="GO:0005737">
    <property type="term" value="C:cytoplasm"/>
    <property type="evidence" value="ECO:0007669"/>
    <property type="project" value="UniProtKB-SubCell"/>
</dbReference>
<dbReference type="AlphaFoldDB" id="A0A516PXJ2"/>
<feature type="domain" description="PPIase FKBP-type" evidence="14">
    <location>
        <begin position="177"/>
        <end position="235"/>
    </location>
</feature>
<dbReference type="EMBL" id="CP041692">
    <property type="protein sequence ID" value="QDP95895.1"/>
    <property type="molecule type" value="Genomic_DNA"/>
</dbReference>
<dbReference type="GO" id="GO:0044183">
    <property type="term" value="F:protein folding chaperone"/>
    <property type="evidence" value="ECO:0007669"/>
    <property type="project" value="TreeGrafter"/>
</dbReference>
<gene>
    <name evidence="11" type="primary">tig</name>
    <name evidence="17" type="ORF">FOE78_08280</name>
</gene>
<comment type="catalytic activity">
    <reaction evidence="1 11">
        <text>[protein]-peptidylproline (omega=180) = [protein]-peptidylproline (omega=0)</text>
        <dbReference type="Rhea" id="RHEA:16237"/>
        <dbReference type="Rhea" id="RHEA-COMP:10747"/>
        <dbReference type="Rhea" id="RHEA-COMP:10748"/>
        <dbReference type="ChEBI" id="CHEBI:83833"/>
        <dbReference type="ChEBI" id="CHEBI:83834"/>
        <dbReference type="EC" id="5.2.1.8"/>
    </reaction>
</comment>
<evidence type="ECO:0000256" key="4">
    <source>
        <dbReference type="ARBA" id="ARBA00016902"/>
    </source>
</evidence>
<dbReference type="GO" id="GO:0003755">
    <property type="term" value="F:peptidyl-prolyl cis-trans isomerase activity"/>
    <property type="evidence" value="ECO:0007669"/>
    <property type="project" value="UniProtKB-UniRule"/>
</dbReference>
<dbReference type="GO" id="GO:0051301">
    <property type="term" value="P:cell division"/>
    <property type="evidence" value="ECO:0007669"/>
    <property type="project" value="UniProtKB-KW"/>
</dbReference>
<evidence type="ECO:0000256" key="7">
    <source>
        <dbReference type="ARBA" id="ARBA00023186"/>
    </source>
</evidence>
<dbReference type="GO" id="GO:0051083">
    <property type="term" value="P:'de novo' cotranslational protein folding"/>
    <property type="evidence" value="ECO:0007669"/>
    <property type="project" value="TreeGrafter"/>
</dbReference>
<proteinExistence type="inferred from homology"/>
<dbReference type="Pfam" id="PF05697">
    <property type="entry name" value="Trigger_N"/>
    <property type="match status" value="1"/>
</dbReference>